<dbReference type="EMBL" id="CAJZAG010000003">
    <property type="protein sequence ID" value="CAG9168997.1"/>
    <property type="molecule type" value="Genomic_DNA"/>
</dbReference>
<protein>
    <recommendedName>
        <fullName evidence="1">FHA domain-containing protein</fullName>
    </recommendedName>
</protein>
<feature type="domain" description="FHA" evidence="1">
    <location>
        <begin position="161"/>
        <end position="216"/>
    </location>
</feature>
<dbReference type="Pfam" id="PF00498">
    <property type="entry name" value="FHA"/>
    <property type="match status" value="2"/>
</dbReference>
<name>A0ABN7Y9Y3_9BURK</name>
<dbReference type="Gene3D" id="2.60.200.20">
    <property type="match status" value="2"/>
</dbReference>
<dbReference type="PROSITE" id="PS50006">
    <property type="entry name" value="FHA_DOMAIN"/>
    <property type="match status" value="2"/>
</dbReference>
<evidence type="ECO:0000259" key="1">
    <source>
        <dbReference type="PROSITE" id="PS50006"/>
    </source>
</evidence>
<gene>
    <name evidence="2" type="ORF">LMG32289_01549</name>
</gene>
<comment type="caution">
    <text evidence="2">The sequence shown here is derived from an EMBL/GenBank/DDBJ whole genome shotgun (WGS) entry which is preliminary data.</text>
</comment>
<evidence type="ECO:0000313" key="3">
    <source>
        <dbReference type="Proteomes" id="UP000706525"/>
    </source>
</evidence>
<accession>A0ABN7Y9Y3</accession>
<sequence>MTRDDALIMEVPTKVDRNLAQSATAHAFDILLTPLSRPDLGEIRIDEELFAIGRGEAPFAAYPTDATSVLSRRHARIFSEDGAVYVADLGSKNGTHVNGAVVAQQPAALRDGDELSFGAELSYRVRLYPRAPVQQSGLAVALTPMRQDVGLQPIVITGFPFLVSKADDTFARYRDAYPHQVNYLSRRHAHLYLKGGAPWIEDLGSTNGTFVNGARLGDHAVRVGPGDVLAFGGTHFVYRLDIEHEADGDATATRSSVVERPVAVPASDMGAAGTPAGVSPVIEDDPDKTTFVGAADSFLDIFCVDYAAKHEDEVNLEPMPDAAHAAQGGAHAPAPRKRGRAALMCAEVARTFGLGDRAQTARAVRWSVAVVLAAGVVGGGLYWRSAPDRSLDRLMADHQYARAAEVADDYLAQHPSDPKYQAIGTEAMLNAFVPPWIEKLRTRDFVGAETVLAHMRGSSRHNTDARALVDELAWVGSVSRFAAERGGDDARIRLYRDEGEIRRLLAHWEQDAKAHQRALDRIANTVPVFGETYAGTLSALRKLQNDDAVYLAAIERLNASIATELGREQPEALQSMLAEYRDKYPRLAGLDGTDADLKQYIALIQALRNRMLGPLTAQMAAVHFTTPPFRAAYDKLAAEKLPPASIAEQYVAATQAWLRGEGEAAASALGRIEAGPWADELSKDIAHKRQVLEQFAALPRARGSAGYEDQLLGLHAMLDPDADAWYVRAIDGDVNAIREAALRRANLLLNRAATAWRQYRNNGLIGGEQRLEAGISAKFRSQAKLLADAQADARQGLRIYTQLKADEITQWSKTRDDIQAEVDLQRRSLNDLRMVLDPAVLKAKLALVGEPSPTATVAASPGGRR</sequence>
<dbReference type="SMART" id="SM00240">
    <property type="entry name" value="FHA"/>
    <property type="match status" value="2"/>
</dbReference>
<dbReference type="Proteomes" id="UP000706525">
    <property type="component" value="Unassembled WGS sequence"/>
</dbReference>
<dbReference type="InterPro" id="IPR000253">
    <property type="entry name" value="FHA_dom"/>
</dbReference>
<organism evidence="2 3">
    <name type="scientific">Cupriavidus pampae</name>
    <dbReference type="NCBI Taxonomy" id="659251"/>
    <lineage>
        <taxon>Bacteria</taxon>
        <taxon>Pseudomonadati</taxon>
        <taxon>Pseudomonadota</taxon>
        <taxon>Betaproteobacteria</taxon>
        <taxon>Burkholderiales</taxon>
        <taxon>Burkholderiaceae</taxon>
        <taxon>Cupriavidus</taxon>
    </lineage>
</organism>
<feature type="domain" description="FHA" evidence="1">
    <location>
        <begin position="50"/>
        <end position="102"/>
    </location>
</feature>
<proteinExistence type="predicted"/>
<dbReference type="CDD" id="cd00060">
    <property type="entry name" value="FHA"/>
    <property type="match status" value="2"/>
</dbReference>
<dbReference type="SUPFAM" id="SSF49879">
    <property type="entry name" value="SMAD/FHA domain"/>
    <property type="match status" value="2"/>
</dbReference>
<evidence type="ECO:0000313" key="2">
    <source>
        <dbReference type="EMBL" id="CAG9168997.1"/>
    </source>
</evidence>
<dbReference type="InterPro" id="IPR008984">
    <property type="entry name" value="SMAD_FHA_dom_sf"/>
</dbReference>
<dbReference type="RefSeq" id="WP_377744439.1">
    <property type="nucleotide sequence ID" value="NZ_CAJZAG010000003.1"/>
</dbReference>
<dbReference type="InterPro" id="IPR050923">
    <property type="entry name" value="Cell_Proc_Reg/RNA_Proc"/>
</dbReference>
<reference evidence="2 3" key="1">
    <citation type="submission" date="2021-08" db="EMBL/GenBank/DDBJ databases">
        <authorList>
            <person name="Peeters C."/>
        </authorList>
    </citation>
    <scope>NUCLEOTIDE SEQUENCE [LARGE SCALE GENOMIC DNA]</scope>
    <source>
        <strain evidence="2 3">LMG 32289</strain>
    </source>
</reference>
<dbReference type="PANTHER" id="PTHR23308">
    <property type="entry name" value="NUCLEAR INHIBITOR OF PROTEIN PHOSPHATASE-1"/>
    <property type="match status" value="1"/>
</dbReference>
<keyword evidence="3" id="KW-1185">Reference proteome</keyword>